<evidence type="ECO:0000313" key="2">
    <source>
        <dbReference type="EMBL" id="VFT78650.1"/>
    </source>
</evidence>
<accession>A0A485K7U5</accession>
<evidence type="ECO:0000313" key="3">
    <source>
        <dbReference type="Proteomes" id="UP000332933"/>
    </source>
</evidence>
<reference evidence="1" key="2">
    <citation type="submission" date="2019-06" db="EMBL/GenBank/DDBJ databases">
        <title>Genomics analysis of Aphanomyces spp. identifies a new class of oomycete effector associated with host adaptation.</title>
        <authorList>
            <person name="Gaulin E."/>
        </authorList>
    </citation>
    <scope>NUCLEOTIDE SEQUENCE</scope>
    <source>
        <strain evidence="1">CBS 578.67</strain>
    </source>
</reference>
<dbReference type="Proteomes" id="UP000332933">
    <property type="component" value="Unassembled WGS sequence"/>
</dbReference>
<reference evidence="2 3" key="1">
    <citation type="submission" date="2019-03" db="EMBL/GenBank/DDBJ databases">
        <authorList>
            <person name="Gaulin E."/>
            <person name="Dumas B."/>
        </authorList>
    </citation>
    <scope>NUCLEOTIDE SEQUENCE [LARGE SCALE GENOMIC DNA]</scope>
    <source>
        <strain evidence="2">CBS 568.67</strain>
    </source>
</reference>
<dbReference type="OrthoDB" id="66957at2759"/>
<dbReference type="EMBL" id="VJMH01000114">
    <property type="protein sequence ID" value="KAF0718869.1"/>
    <property type="molecule type" value="Genomic_DNA"/>
</dbReference>
<organism evidence="2 3">
    <name type="scientific">Aphanomyces stellatus</name>
    <dbReference type="NCBI Taxonomy" id="120398"/>
    <lineage>
        <taxon>Eukaryota</taxon>
        <taxon>Sar</taxon>
        <taxon>Stramenopiles</taxon>
        <taxon>Oomycota</taxon>
        <taxon>Saprolegniomycetes</taxon>
        <taxon>Saprolegniales</taxon>
        <taxon>Verrucalvaceae</taxon>
        <taxon>Aphanomyces</taxon>
    </lineage>
</organism>
<name>A0A485K7U5_9STRA</name>
<dbReference type="AlphaFoldDB" id="A0A485K7U5"/>
<sequence>MRVVVVDRQPTATSHSISPWLRVPSSIEMKRAAFESQVVVEISNHRRHRGKVYQRVYRAEQKETNSRRLAAITALKMEIARLEGRAEGLRDAVPAPLRTFALETHVMAEYFRLFAQGYKGEMVGRVQATQQDFLVSTLREDIVFMDDVGVEKLVAQWKLYTTVFASFAMEVRSISVVAFSPEVVVLADAKMYLRISRLTIETIFRHLLHDEVLVQCLVGQVLELPMQMHFAFDTNFKVIRYDTHANIVVGLSNLLGTFEDTVSALRHCQMRENAEITVRAQEVDRVLD</sequence>
<keyword evidence="3" id="KW-1185">Reference proteome</keyword>
<evidence type="ECO:0000313" key="1">
    <source>
        <dbReference type="EMBL" id="KAF0718869.1"/>
    </source>
</evidence>
<dbReference type="EMBL" id="CAADRA010000114">
    <property type="protein sequence ID" value="VFT78650.1"/>
    <property type="molecule type" value="Genomic_DNA"/>
</dbReference>
<gene>
    <name evidence="2" type="primary">Aste57867_1433</name>
    <name evidence="1" type="ORF">As57867_001432</name>
    <name evidence="2" type="ORF">ASTE57867_1433</name>
</gene>
<protein>
    <submittedName>
        <fullName evidence="2">Aste57867_1433 protein</fullName>
    </submittedName>
</protein>
<proteinExistence type="predicted"/>